<keyword evidence="2" id="KW-0548">Nucleotidyltransferase</keyword>
<sequence>MDTVPEAVGTPRPAAAVVALKPVAHAKSRLGTLPDALRRRLAWTMAVDTLTALGEAVELLLVVSDQPTLASRLARAGVVADAVLEGGAHGMNGALARGADVAADRGITTVLACVGDLPALRPASVRTVLGVLQGAGRTFLADATGVGTTMLVARTVPLEPHFQGRSAAAHHRSGAVPLTDATLGAAVPDARRDVDTEVDLGPAAGLGLGRATAALLAPGTDRLAAWTVVTTTGWTDGRGRPLAVAVDGHRLVLPPEAFDGLRAPLRVGQRLHAVHADGVVRSAWL</sequence>
<gene>
    <name evidence="5" type="ORF">AVDCRST_MAG48-1034</name>
</gene>
<evidence type="ECO:0000256" key="1">
    <source>
        <dbReference type="ARBA" id="ARBA00022679"/>
    </source>
</evidence>
<reference evidence="5" key="1">
    <citation type="submission" date="2020-02" db="EMBL/GenBank/DDBJ databases">
        <authorList>
            <person name="Meier V. D."/>
        </authorList>
    </citation>
    <scope>NUCLEOTIDE SEQUENCE</scope>
    <source>
        <strain evidence="5">AVDCRST_MAG48</strain>
    </source>
</reference>
<dbReference type="Gene3D" id="3.90.550.10">
    <property type="entry name" value="Spore Coat Polysaccharide Biosynthesis Protein SpsA, Chain A"/>
    <property type="match status" value="1"/>
</dbReference>
<evidence type="ECO:0000256" key="3">
    <source>
        <dbReference type="ARBA" id="ARBA00022741"/>
    </source>
</evidence>
<dbReference type="AlphaFoldDB" id="A0A6J4K6X8"/>
<accession>A0A6J4K6X8</accession>
<evidence type="ECO:0000256" key="4">
    <source>
        <dbReference type="ARBA" id="ARBA00023134"/>
    </source>
</evidence>
<dbReference type="InterPro" id="IPR002835">
    <property type="entry name" value="CofC"/>
</dbReference>
<dbReference type="PANTHER" id="PTHR40392:SF1">
    <property type="entry name" value="2-PHOSPHO-L-LACTATE GUANYLYLTRANSFERASE"/>
    <property type="match status" value="1"/>
</dbReference>
<name>A0A6J4K6X8_9ACTN</name>
<evidence type="ECO:0000313" key="5">
    <source>
        <dbReference type="EMBL" id="CAA9297265.1"/>
    </source>
</evidence>
<organism evidence="5">
    <name type="scientific">uncultured Friedmanniella sp</name>
    <dbReference type="NCBI Taxonomy" id="335381"/>
    <lineage>
        <taxon>Bacteria</taxon>
        <taxon>Bacillati</taxon>
        <taxon>Actinomycetota</taxon>
        <taxon>Actinomycetes</taxon>
        <taxon>Propionibacteriales</taxon>
        <taxon>Nocardioidaceae</taxon>
        <taxon>Friedmanniella</taxon>
        <taxon>environmental samples</taxon>
    </lineage>
</organism>
<keyword evidence="1" id="KW-0808">Transferase</keyword>
<keyword evidence="4" id="KW-0342">GTP-binding</keyword>
<dbReference type="NCBIfam" id="TIGR03552">
    <property type="entry name" value="F420_cofC"/>
    <property type="match status" value="1"/>
</dbReference>
<dbReference type="GO" id="GO:0005525">
    <property type="term" value="F:GTP binding"/>
    <property type="evidence" value="ECO:0007669"/>
    <property type="project" value="UniProtKB-KW"/>
</dbReference>
<dbReference type="EMBL" id="CADCTS010000150">
    <property type="protein sequence ID" value="CAA9297265.1"/>
    <property type="molecule type" value="Genomic_DNA"/>
</dbReference>
<dbReference type="GO" id="GO:0043814">
    <property type="term" value="F:phospholactate guanylyltransferase activity"/>
    <property type="evidence" value="ECO:0007669"/>
    <property type="project" value="InterPro"/>
</dbReference>
<dbReference type="SUPFAM" id="SSF53448">
    <property type="entry name" value="Nucleotide-diphospho-sugar transferases"/>
    <property type="match status" value="1"/>
</dbReference>
<evidence type="ECO:0000256" key="2">
    <source>
        <dbReference type="ARBA" id="ARBA00022695"/>
    </source>
</evidence>
<keyword evidence="3" id="KW-0547">Nucleotide-binding</keyword>
<protein>
    <recommendedName>
        <fullName evidence="6">2-phospho-L-lactate guanylyltransferase</fullName>
    </recommendedName>
</protein>
<dbReference type="PANTHER" id="PTHR40392">
    <property type="entry name" value="2-PHOSPHO-L-LACTATE GUANYLYLTRANSFERASE"/>
    <property type="match status" value="1"/>
</dbReference>
<evidence type="ECO:0008006" key="6">
    <source>
        <dbReference type="Google" id="ProtNLM"/>
    </source>
</evidence>
<proteinExistence type="predicted"/>
<dbReference type="InterPro" id="IPR029044">
    <property type="entry name" value="Nucleotide-diphossugar_trans"/>
</dbReference>